<evidence type="ECO:0000256" key="4">
    <source>
        <dbReference type="SAM" id="SignalP"/>
    </source>
</evidence>
<feature type="chain" id="PRO_5013087631" evidence="4">
    <location>
        <begin position="25"/>
        <end position="584"/>
    </location>
</feature>
<name>A0A1M6GIN7_9FLAO</name>
<keyword evidence="4" id="KW-0732">Signal</keyword>
<keyword evidence="3" id="KW-0998">Cell outer membrane</keyword>
<accession>A0A1M6GIN7</accession>
<sequence>MQRITLSKGLLYFSIFIFSGVLFAQEDEEEGTIDTERLIIVKPYSPTVSDAFKVKQTPKINDSTERKKKNVNYDIFSFPVASTFTPAKGRAAAVASKARPSLYNNYAALGFGNYANIMAEFYGGLQVNRNQELGISLTHNSSQGGIDNATLDDKYYDTALNLDYTGSARTFTWGTEVGFQHQVFNWYGAPDFLPLTGEEYSAIDPQHSYYAISVGGNIDVEESVFDKAAIKYKRFGDNYSSGENHVLLTPEFEFEVSDELINLDFSLDYVNGNFDQQFANPTAEIKYSYLNLGVHPSINYTEGDLSLDAGVELVYSMDGENDDNSFYVYPKIHANYRVAGEYFSVYAGADGGLQQNTYYDLAQGNPFLSPTLTITPTDKQYDIYVGGKGKFTENISYDVKGSYTSEQDKALYIHNPYSVIAPQEGYENFNSFDLAYDNVNTIQLFGELQFAVSESLNVRLNASFSSFDGKYEQETWNLPQLKGTLMADYQITEKWFAGASLFYVGERKDYYNYNPTTFEAGATQRVEELGAFLDANLRVGYKLNDQLSFFVRGNNLAEGNYQRWMGYSVQSLQVMGGASYQFDW</sequence>
<dbReference type="EMBL" id="FQYY01000008">
    <property type="protein sequence ID" value="SHJ09803.1"/>
    <property type="molecule type" value="Genomic_DNA"/>
</dbReference>
<dbReference type="AlphaFoldDB" id="A0A1M6GIN7"/>
<evidence type="ECO:0000313" key="5">
    <source>
        <dbReference type="EMBL" id="SHJ09803.1"/>
    </source>
</evidence>
<dbReference type="Proteomes" id="UP000184225">
    <property type="component" value="Unassembled WGS sequence"/>
</dbReference>
<keyword evidence="6" id="KW-1185">Reference proteome</keyword>
<dbReference type="Gene3D" id="2.40.170.20">
    <property type="entry name" value="TonB-dependent receptor, beta-barrel domain"/>
    <property type="match status" value="1"/>
</dbReference>
<feature type="signal peptide" evidence="4">
    <location>
        <begin position="1"/>
        <end position="24"/>
    </location>
</feature>
<dbReference type="SUPFAM" id="SSF56935">
    <property type="entry name" value="Porins"/>
    <property type="match status" value="1"/>
</dbReference>
<dbReference type="GO" id="GO:0009279">
    <property type="term" value="C:cell outer membrane"/>
    <property type="evidence" value="ECO:0007669"/>
    <property type="project" value="UniProtKB-SubCell"/>
</dbReference>
<dbReference type="OrthoDB" id="1264254at2"/>
<evidence type="ECO:0000256" key="1">
    <source>
        <dbReference type="ARBA" id="ARBA00004442"/>
    </source>
</evidence>
<protein>
    <submittedName>
        <fullName evidence="5">Uncharacterized protein</fullName>
    </submittedName>
</protein>
<keyword evidence="2" id="KW-0472">Membrane</keyword>
<evidence type="ECO:0000313" key="6">
    <source>
        <dbReference type="Proteomes" id="UP000184225"/>
    </source>
</evidence>
<organism evidence="5 6">
    <name type="scientific">Mesonia phycicola</name>
    <dbReference type="NCBI Taxonomy" id="579105"/>
    <lineage>
        <taxon>Bacteria</taxon>
        <taxon>Pseudomonadati</taxon>
        <taxon>Bacteroidota</taxon>
        <taxon>Flavobacteriia</taxon>
        <taxon>Flavobacteriales</taxon>
        <taxon>Flavobacteriaceae</taxon>
        <taxon>Mesonia</taxon>
    </lineage>
</organism>
<dbReference type="RefSeq" id="WP_073152483.1">
    <property type="nucleotide sequence ID" value="NZ_FQYY01000008.1"/>
</dbReference>
<evidence type="ECO:0000256" key="3">
    <source>
        <dbReference type="ARBA" id="ARBA00023237"/>
    </source>
</evidence>
<gene>
    <name evidence="5" type="ORF">SAMN04488096_10859</name>
</gene>
<comment type="subcellular location">
    <subcellularLocation>
        <location evidence="1">Cell outer membrane</location>
    </subcellularLocation>
</comment>
<evidence type="ECO:0000256" key="2">
    <source>
        <dbReference type="ARBA" id="ARBA00023136"/>
    </source>
</evidence>
<proteinExistence type="predicted"/>
<dbReference type="InterPro" id="IPR036942">
    <property type="entry name" value="Beta-barrel_TonB_sf"/>
</dbReference>
<dbReference type="STRING" id="579105.SAMN04488096_10859"/>
<reference evidence="5 6" key="1">
    <citation type="submission" date="2016-11" db="EMBL/GenBank/DDBJ databases">
        <authorList>
            <person name="Jaros S."/>
            <person name="Januszkiewicz K."/>
            <person name="Wedrychowicz H."/>
        </authorList>
    </citation>
    <scope>NUCLEOTIDE SEQUENCE [LARGE SCALE GENOMIC DNA]</scope>
    <source>
        <strain evidence="5 6">DSM 21425</strain>
    </source>
</reference>